<dbReference type="AlphaFoldDB" id="A0A132A5D7"/>
<reference evidence="2 3" key="1">
    <citation type="journal article" date="2015" name="Parasit. Vectors">
        <title>Draft genome of the scabies mite.</title>
        <authorList>
            <person name="Rider S.D.Jr."/>
            <person name="Morgan M.S."/>
            <person name="Arlian L.G."/>
        </authorList>
    </citation>
    <scope>NUCLEOTIDE SEQUENCE [LARGE SCALE GENOMIC DNA]</scope>
    <source>
        <strain evidence="2">Arlian Lab</strain>
    </source>
</reference>
<dbReference type="Proteomes" id="UP000616769">
    <property type="component" value="Unassembled WGS sequence"/>
</dbReference>
<proteinExistence type="predicted"/>
<name>A0A132A5D7_SARSC</name>
<gene>
    <name evidence="2" type="ORF">QR98_0046590</name>
</gene>
<dbReference type="OrthoDB" id="429263at2759"/>
<feature type="compositionally biased region" description="Basic residues" evidence="1">
    <location>
        <begin position="71"/>
        <end position="80"/>
    </location>
</feature>
<comment type="caution">
    <text evidence="2">The sequence shown here is derived from an EMBL/GenBank/DDBJ whole genome shotgun (WGS) entry which is preliminary data.</text>
</comment>
<organism evidence="2 3">
    <name type="scientific">Sarcoptes scabiei</name>
    <name type="common">Itch mite</name>
    <name type="synonym">Acarus scabiei</name>
    <dbReference type="NCBI Taxonomy" id="52283"/>
    <lineage>
        <taxon>Eukaryota</taxon>
        <taxon>Metazoa</taxon>
        <taxon>Ecdysozoa</taxon>
        <taxon>Arthropoda</taxon>
        <taxon>Chelicerata</taxon>
        <taxon>Arachnida</taxon>
        <taxon>Acari</taxon>
        <taxon>Acariformes</taxon>
        <taxon>Sarcoptiformes</taxon>
        <taxon>Astigmata</taxon>
        <taxon>Psoroptidia</taxon>
        <taxon>Sarcoptoidea</taxon>
        <taxon>Sarcoptidae</taxon>
        <taxon>Sarcoptinae</taxon>
        <taxon>Sarcoptes</taxon>
    </lineage>
</organism>
<evidence type="ECO:0000313" key="3">
    <source>
        <dbReference type="Proteomes" id="UP000616769"/>
    </source>
</evidence>
<feature type="compositionally biased region" description="Low complexity" evidence="1">
    <location>
        <begin position="55"/>
        <end position="70"/>
    </location>
</feature>
<evidence type="ECO:0000313" key="2">
    <source>
        <dbReference type="EMBL" id="KPM06186.1"/>
    </source>
</evidence>
<sequence length="89" mass="10423">MLNRFKLILIVSSLIWLTIFSLVYKINFNDQLKPFVNLTADIDQHNRFVSKYSFSSSFHSSSSSSLSSSFRNRRKNRRISKQVSGFRKV</sequence>
<accession>A0A132A5D7</accession>
<dbReference type="EMBL" id="JXLN01010686">
    <property type="protein sequence ID" value="KPM06186.1"/>
    <property type="molecule type" value="Genomic_DNA"/>
</dbReference>
<protein>
    <submittedName>
        <fullName evidence="2">Uncharacterized protein</fullName>
    </submittedName>
</protein>
<evidence type="ECO:0000256" key="1">
    <source>
        <dbReference type="SAM" id="MobiDB-lite"/>
    </source>
</evidence>
<dbReference type="VEuPathDB" id="VectorBase:SSCA004986"/>
<feature type="region of interest" description="Disordered" evidence="1">
    <location>
        <begin position="55"/>
        <end position="89"/>
    </location>
</feature>